<name>A0A8X7Q425_BRACI</name>
<dbReference type="PROSITE" id="PS50873">
    <property type="entry name" value="PEROXIDASE_4"/>
    <property type="match status" value="1"/>
</dbReference>
<dbReference type="CDD" id="cd00693">
    <property type="entry name" value="secretory_peroxidase"/>
    <property type="match status" value="1"/>
</dbReference>
<keyword evidence="23" id="KW-1185">Reference proteome</keyword>
<dbReference type="PANTHER" id="PTHR31517:SF59">
    <property type="entry name" value="PEROXIDASE"/>
    <property type="match status" value="1"/>
</dbReference>
<dbReference type="PANTHER" id="PTHR31517">
    <property type="match status" value="1"/>
</dbReference>
<dbReference type="PRINTS" id="PR00458">
    <property type="entry name" value="PEROXIDASE"/>
</dbReference>
<comment type="catalytic activity">
    <reaction evidence="1 19">
        <text>2 a phenolic donor + H2O2 = 2 a phenolic radical donor + 2 H2O</text>
        <dbReference type="Rhea" id="RHEA:56136"/>
        <dbReference type="ChEBI" id="CHEBI:15377"/>
        <dbReference type="ChEBI" id="CHEBI:16240"/>
        <dbReference type="ChEBI" id="CHEBI:139520"/>
        <dbReference type="ChEBI" id="CHEBI:139521"/>
        <dbReference type="EC" id="1.11.1.7"/>
    </reaction>
</comment>
<reference evidence="22 23" key="1">
    <citation type="submission" date="2020-02" db="EMBL/GenBank/DDBJ databases">
        <authorList>
            <person name="Ma Q."/>
            <person name="Huang Y."/>
            <person name="Song X."/>
            <person name="Pei D."/>
        </authorList>
    </citation>
    <scope>NUCLEOTIDE SEQUENCE [LARGE SCALE GENOMIC DNA]</scope>
    <source>
        <strain evidence="22">Sxm20200214</strain>
        <tissue evidence="22">Leaf</tissue>
    </source>
</reference>
<evidence type="ECO:0000256" key="5">
    <source>
        <dbReference type="ARBA" id="ARBA00022559"/>
    </source>
</evidence>
<keyword evidence="6 19" id="KW-0349">Heme</keyword>
<evidence type="ECO:0000313" key="23">
    <source>
        <dbReference type="Proteomes" id="UP000886595"/>
    </source>
</evidence>
<evidence type="ECO:0000256" key="10">
    <source>
        <dbReference type="ARBA" id="ARBA00023002"/>
    </source>
</evidence>
<feature type="binding site" evidence="16">
    <location>
        <position position="84"/>
    </location>
    <ligand>
        <name>Ca(2+)</name>
        <dbReference type="ChEBI" id="CHEBI:29108"/>
        <label>1</label>
    </ligand>
</feature>
<evidence type="ECO:0000256" key="16">
    <source>
        <dbReference type="PIRSR" id="PIRSR600823-3"/>
    </source>
</evidence>
<comment type="subcellular location">
    <subcellularLocation>
        <location evidence="19">Secreted</location>
    </subcellularLocation>
</comment>
<keyword evidence="13 19" id="KW-0376">Hydrogen peroxide</keyword>
<feature type="disulfide bond" evidence="18">
    <location>
        <begin position="31"/>
        <end position="110"/>
    </location>
</feature>
<protein>
    <recommendedName>
        <fullName evidence="3 19">Peroxidase</fullName>
        <ecNumber evidence="3 19">1.11.1.7</ecNumber>
    </recommendedName>
</protein>
<feature type="binding site" evidence="16">
    <location>
        <position position="68"/>
    </location>
    <ligand>
        <name>Ca(2+)</name>
        <dbReference type="ChEBI" id="CHEBI:29108"/>
        <label>1</label>
    </ligand>
</feature>
<feature type="coiled-coil region" evidence="20">
    <location>
        <begin position="277"/>
        <end position="304"/>
    </location>
</feature>
<keyword evidence="4 19" id="KW-0964">Secreted</keyword>
<evidence type="ECO:0000256" key="7">
    <source>
        <dbReference type="ARBA" id="ARBA00022723"/>
    </source>
</evidence>
<feature type="binding site" description="axial binding residue" evidence="16">
    <location>
        <position position="187"/>
    </location>
    <ligand>
        <name>heme b</name>
        <dbReference type="ChEBI" id="CHEBI:60344"/>
    </ligand>
    <ligandPart>
        <name>Fe</name>
        <dbReference type="ChEBI" id="CHEBI:18248"/>
    </ligandPart>
</feature>
<comment type="caution">
    <text evidence="22">The sequence shown here is derived from an EMBL/GenBank/DDBJ whole genome shotgun (WGS) entry which is preliminary data.</text>
</comment>
<keyword evidence="9 16" id="KW-0106">Calcium</keyword>
<evidence type="ECO:0000256" key="3">
    <source>
        <dbReference type="ARBA" id="ARBA00012313"/>
    </source>
</evidence>
<dbReference type="GO" id="GO:0020037">
    <property type="term" value="F:heme binding"/>
    <property type="evidence" value="ECO:0007669"/>
    <property type="project" value="UniProtKB-UniRule"/>
</dbReference>
<evidence type="ECO:0000256" key="1">
    <source>
        <dbReference type="ARBA" id="ARBA00000189"/>
    </source>
</evidence>
<evidence type="ECO:0000259" key="21">
    <source>
        <dbReference type="PROSITE" id="PS50873"/>
    </source>
</evidence>
<comment type="function">
    <text evidence="2">Removal of H(2)O(2), oxidation of toxic reductants, biosynthesis and degradation of lignin, suberization, auxin catabolism, response to environmental stresses such as wounding, pathogen attack and oxidative stress. These functions might be dependent on each isozyme/isoform in each plant tissue.</text>
</comment>
<evidence type="ECO:0000256" key="17">
    <source>
        <dbReference type="PIRSR" id="PIRSR600823-4"/>
    </source>
</evidence>
<gene>
    <name evidence="22" type="ORF">Bca52824_070244</name>
</gene>
<dbReference type="Pfam" id="PF00141">
    <property type="entry name" value="peroxidase"/>
    <property type="match status" value="1"/>
</dbReference>
<feature type="binding site" evidence="16">
    <location>
        <position position="66"/>
    </location>
    <ligand>
        <name>Ca(2+)</name>
        <dbReference type="ChEBI" id="CHEBI:29108"/>
        <label>1</label>
    </ligand>
</feature>
<feature type="binding site" evidence="16">
    <location>
        <position position="63"/>
    </location>
    <ligand>
        <name>Ca(2+)</name>
        <dbReference type="ChEBI" id="CHEBI:29108"/>
        <label>1</label>
    </ligand>
</feature>
<feature type="binding site" evidence="16">
    <location>
        <position position="237"/>
    </location>
    <ligand>
        <name>Ca(2+)</name>
        <dbReference type="ChEBI" id="CHEBI:29108"/>
        <label>2</label>
    </ligand>
</feature>
<dbReference type="GO" id="GO:0005576">
    <property type="term" value="C:extracellular region"/>
    <property type="evidence" value="ECO:0007669"/>
    <property type="project" value="UniProtKB-SubCell"/>
</dbReference>
<dbReference type="OrthoDB" id="2113341at2759"/>
<dbReference type="GO" id="GO:0006979">
    <property type="term" value="P:response to oxidative stress"/>
    <property type="evidence" value="ECO:0007669"/>
    <property type="project" value="UniProtKB-UniRule"/>
</dbReference>
<evidence type="ECO:0000256" key="15">
    <source>
        <dbReference type="PIRSR" id="PIRSR600823-2"/>
    </source>
</evidence>
<accession>A0A8X7Q425</accession>
<organism evidence="22 23">
    <name type="scientific">Brassica carinata</name>
    <name type="common">Ethiopian mustard</name>
    <name type="synonym">Abyssinian cabbage</name>
    <dbReference type="NCBI Taxonomy" id="52824"/>
    <lineage>
        <taxon>Eukaryota</taxon>
        <taxon>Viridiplantae</taxon>
        <taxon>Streptophyta</taxon>
        <taxon>Embryophyta</taxon>
        <taxon>Tracheophyta</taxon>
        <taxon>Spermatophyta</taxon>
        <taxon>Magnoliopsida</taxon>
        <taxon>eudicotyledons</taxon>
        <taxon>Gunneridae</taxon>
        <taxon>Pentapetalae</taxon>
        <taxon>rosids</taxon>
        <taxon>malvids</taxon>
        <taxon>Brassicales</taxon>
        <taxon>Brassicaceae</taxon>
        <taxon>Brassiceae</taxon>
        <taxon>Brassica</taxon>
    </lineage>
</organism>
<comment type="cofactor">
    <cofactor evidence="16 19">
        <name>Ca(2+)</name>
        <dbReference type="ChEBI" id="CHEBI:29108"/>
    </cofactor>
    <text evidence="16 19">Binds 2 calcium ions per subunit.</text>
</comment>
<dbReference type="EMBL" id="JAAMPC010000014">
    <property type="protein sequence ID" value="KAG2263165.1"/>
    <property type="molecule type" value="Genomic_DNA"/>
</dbReference>
<keyword evidence="20" id="KW-0175">Coiled coil</keyword>
<dbReference type="SUPFAM" id="SSF48113">
    <property type="entry name" value="Heme-dependent peroxidases"/>
    <property type="match status" value="1"/>
</dbReference>
<sequence>MKSTTALFLLFCFLVPSALAQLKFAFYGPSCHRTGSIISTVVADSFRRDPSITAALLRMQFHDCFVTGCDASLLIDPRPGRPSEKSTGPNASVRGYEIIDEIKRRLEAVCPGIVSCADIVALATRDAIKLAGGPSFLIKTGRRDGLRSNPADVNLPGPTIPVSASIGAFAVKGLNVDDMVTLIGGGHSVGSIHCSLFQDRLNDPAMDRSLNAQLRNTCSAPNDPSVFLDQRTPFVVDNAIYGEMQRQRAVMRIDQNLALDGATSGIVSRSEWAVAKMVQTNRRMEALEDAIDNQTKELVAAIAERENGCLKESSIDFGNLNVLTYLHWFCETVGFAPKTKEHRE</sequence>
<dbReference type="InterPro" id="IPR000823">
    <property type="entry name" value="Peroxidase_pln"/>
</dbReference>
<keyword evidence="12 18" id="KW-1015">Disulfide bond</keyword>
<proteinExistence type="inferred from homology"/>
<feature type="domain" description="Plant heme peroxidase family profile" evidence="21">
    <location>
        <begin position="21"/>
        <end position="344"/>
    </location>
</feature>
<feature type="disulfide bond" evidence="18">
    <location>
        <begin position="64"/>
        <end position="69"/>
    </location>
</feature>
<evidence type="ECO:0000256" key="12">
    <source>
        <dbReference type="ARBA" id="ARBA00023157"/>
    </source>
</evidence>
<dbReference type="InterPro" id="IPR010255">
    <property type="entry name" value="Haem_peroxidase_sf"/>
</dbReference>
<dbReference type="EC" id="1.11.1.7" evidence="3 19"/>
<feature type="signal peptide" evidence="19">
    <location>
        <begin position="1"/>
        <end position="20"/>
    </location>
</feature>
<comment type="similarity">
    <text evidence="19">Belongs to the peroxidase family. Classical plant (class III) peroxidase subfamily.</text>
</comment>
<feature type="binding site" evidence="16">
    <location>
        <position position="229"/>
    </location>
    <ligand>
        <name>Ca(2+)</name>
        <dbReference type="ChEBI" id="CHEBI:29108"/>
        <label>2</label>
    </ligand>
</feature>
<evidence type="ECO:0000256" key="11">
    <source>
        <dbReference type="ARBA" id="ARBA00023004"/>
    </source>
</evidence>
<feature type="disulfide bond" evidence="18">
    <location>
        <begin position="194"/>
        <end position="218"/>
    </location>
</feature>
<comment type="cofactor">
    <cofactor evidence="16 19">
        <name>heme b</name>
        <dbReference type="ChEBI" id="CHEBI:60344"/>
    </cofactor>
    <text evidence="16 19">Binds 1 heme b (iron(II)-protoporphyrin IX) group per subunit.</text>
</comment>
<dbReference type="GO" id="GO:0042744">
    <property type="term" value="P:hydrogen peroxide catabolic process"/>
    <property type="evidence" value="ECO:0007669"/>
    <property type="project" value="UniProtKB-KW"/>
</dbReference>
<feature type="chain" id="PRO_5036516435" description="Peroxidase" evidence="19">
    <location>
        <begin position="21"/>
        <end position="344"/>
    </location>
</feature>
<evidence type="ECO:0000256" key="2">
    <source>
        <dbReference type="ARBA" id="ARBA00002322"/>
    </source>
</evidence>
<evidence type="ECO:0000256" key="9">
    <source>
        <dbReference type="ARBA" id="ARBA00022837"/>
    </source>
</evidence>
<evidence type="ECO:0000256" key="4">
    <source>
        <dbReference type="ARBA" id="ARBA00022525"/>
    </source>
</evidence>
<keyword evidence="11 16" id="KW-0408">Iron</keyword>
<keyword evidence="10 19" id="KW-0560">Oxidoreductase</keyword>
<dbReference type="InterPro" id="IPR002016">
    <property type="entry name" value="Haem_peroxidase"/>
</dbReference>
<dbReference type="Gene3D" id="1.10.520.10">
    <property type="match status" value="1"/>
</dbReference>
<evidence type="ECO:0000256" key="20">
    <source>
        <dbReference type="SAM" id="Coils"/>
    </source>
</evidence>
<evidence type="ECO:0000256" key="18">
    <source>
        <dbReference type="PIRSR" id="PIRSR600823-5"/>
    </source>
</evidence>
<evidence type="ECO:0000313" key="22">
    <source>
        <dbReference type="EMBL" id="KAG2263165.1"/>
    </source>
</evidence>
<feature type="binding site" evidence="16">
    <location>
        <position position="232"/>
    </location>
    <ligand>
        <name>Ca(2+)</name>
        <dbReference type="ChEBI" id="CHEBI:29108"/>
        <label>2</label>
    </ligand>
</feature>
<dbReference type="PROSITE" id="PS00436">
    <property type="entry name" value="PEROXIDASE_2"/>
    <property type="match status" value="1"/>
</dbReference>
<dbReference type="FunFam" id="1.10.520.10:FF:000008">
    <property type="entry name" value="Peroxidase"/>
    <property type="match status" value="1"/>
</dbReference>
<dbReference type="Gene3D" id="1.10.420.10">
    <property type="entry name" value="Peroxidase, domain 2"/>
    <property type="match status" value="1"/>
</dbReference>
<dbReference type="GO" id="GO:0140825">
    <property type="term" value="F:lactoperoxidase activity"/>
    <property type="evidence" value="ECO:0007669"/>
    <property type="project" value="UniProtKB-EC"/>
</dbReference>
<dbReference type="AlphaFoldDB" id="A0A8X7Q425"/>
<evidence type="ECO:0000256" key="14">
    <source>
        <dbReference type="PIRSR" id="PIRSR600823-1"/>
    </source>
</evidence>
<keyword evidence="7 16" id="KW-0479">Metal-binding</keyword>
<evidence type="ECO:0000256" key="6">
    <source>
        <dbReference type="ARBA" id="ARBA00022617"/>
    </source>
</evidence>
<feature type="site" description="Transition state stabilizer" evidence="17">
    <location>
        <position position="58"/>
    </location>
</feature>
<dbReference type="Proteomes" id="UP000886595">
    <property type="component" value="Unassembled WGS sequence"/>
</dbReference>
<dbReference type="PRINTS" id="PR00461">
    <property type="entry name" value="PLPEROXIDASE"/>
</dbReference>
<dbReference type="InterPro" id="IPR033905">
    <property type="entry name" value="Secretory_peroxidase"/>
</dbReference>
<feature type="binding site" evidence="16">
    <location>
        <position position="72"/>
    </location>
    <ligand>
        <name>Ca(2+)</name>
        <dbReference type="ChEBI" id="CHEBI:29108"/>
        <label>1</label>
    </ligand>
</feature>
<feature type="binding site" evidence="15">
    <location>
        <position position="156"/>
    </location>
    <ligand>
        <name>substrate</name>
    </ligand>
</feature>
<evidence type="ECO:0000256" key="19">
    <source>
        <dbReference type="RuleBase" id="RU362060"/>
    </source>
</evidence>
<feature type="binding site" evidence="16">
    <location>
        <position position="70"/>
    </location>
    <ligand>
        <name>Ca(2+)</name>
        <dbReference type="ChEBI" id="CHEBI:29108"/>
        <label>1</label>
    </ligand>
</feature>
<evidence type="ECO:0000256" key="13">
    <source>
        <dbReference type="ARBA" id="ARBA00023324"/>
    </source>
</evidence>
<dbReference type="InterPro" id="IPR019794">
    <property type="entry name" value="Peroxidases_AS"/>
</dbReference>
<keyword evidence="5 19" id="KW-0575">Peroxidase</keyword>
<feature type="active site" description="Proton acceptor" evidence="14">
    <location>
        <position position="62"/>
    </location>
</feature>
<dbReference type="GO" id="GO:0046872">
    <property type="term" value="F:metal ion binding"/>
    <property type="evidence" value="ECO:0007669"/>
    <property type="project" value="UniProtKB-UniRule"/>
</dbReference>
<evidence type="ECO:0000256" key="8">
    <source>
        <dbReference type="ARBA" id="ARBA00022729"/>
    </source>
</evidence>
<keyword evidence="8 19" id="KW-0732">Signal</keyword>